<protein>
    <recommendedName>
        <fullName evidence="1">O-methyltransferase dimerisation domain-containing protein</fullName>
    </recommendedName>
</protein>
<proteinExistence type="predicted"/>
<dbReference type="InterPro" id="IPR036388">
    <property type="entry name" value="WH-like_DNA-bd_sf"/>
</dbReference>
<feature type="domain" description="O-methyltransferase dimerisation" evidence="1">
    <location>
        <begin position="35"/>
        <end position="124"/>
    </location>
</feature>
<dbReference type="Gene3D" id="3.40.50.150">
    <property type="entry name" value="Vaccinia Virus protein VP39"/>
    <property type="match status" value="1"/>
</dbReference>
<comment type="caution">
    <text evidence="2">The sequence shown here is derived from an EMBL/GenBank/DDBJ whole genome shotgun (WGS) entry which is preliminary data.</text>
</comment>
<dbReference type="PANTHER" id="PTHR11746">
    <property type="entry name" value="O-METHYLTRANSFERASE"/>
    <property type="match status" value="1"/>
</dbReference>
<dbReference type="InterPro" id="IPR029063">
    <property type="entry name" value="SAM-dependent_MTases_sf"/>
</dbReference>
<dbReference type="Pfam" id="PF08100">
    <property type="entry name" value="Dimerisation"/>
    <property type="match status" value="1"/>
</dbReference>
<keyword evidence="3" id="KW-1185">Reference proteome</keyword>
<evidence type="ECO:0000313" key="3">
    <source>
        <dbReference type="Proteomes" id="UP001396334"/>
    </source>
</evidence>
<dbReference type="Gene3D" id="1.10.10.10">
    <property type="entry name" value="Winged helix-like DNA-binding domain superfamily/Winged helix DNA-binding domain"/>
    <property type="match status" value="1"/>
</dbReference>
<sequence>MAVGLISSTEFGPLIILHFPFRKESGLLQAHAHIWNHIFSFIRSMSPKCAIDIGIPDIIQNHGKPITVTELVAAFPTLNPTKACNIYRLMCILVHSGFFARQKLVDDVEEDGYFLTNASRPLLNDNPLSATPYLKSMLDQILMQPWHFLGEWFQNDDRTSFVTAHGKMLWDYCLTICGEEAVFGLGFPILSETDISKVYACEHIKTRLIITY</sequence>
<name>A0ABR2S3V5_9ROSI</name>
<dbReference type="Proteomes" id="UP001396334">
    <property type="component" value="Unassembled WGS sequence"/>
</dbReference>
<gene>
    <name evidence="2" type="ORF">V6N11_054139</name>
</gene>
<dbReference type="EMBL" id="JBBPBN010000017">
    <property type="protein sequence ID" value="KAK9019624.1"/>
    <property type="molecule type" value="Genomic_DNA"/>
</dbReference>
<accession>A0ABR2S3V5</accession>
<evidence type="ECO:0000313" key="2">
    <source>
        <dbReference type="EMBL" id="KAK9019624.1"/>
    </source>
</evidence>
<evidence type="ECO:0000259" key="1">
    <source>
        <dbReference type="Pfam" id="PF08100"/>
    </source>
</evidence>
<dbReference type="InterPro" id="IPR016461">
    <property type="entry name" value="COMT-like"/>
</dbReference>
<dbReference type="InterPro" id="IPR036390">
    <property type="entry name" value="WH_DNA-bd_sf"/>
</dbReference>
<reference evidence="2 3" key="1">
    <citation type="journal article" date="2024" name="G3 (Bethesda)">
        <title>Genome assembly of Hibiscus sabdariffa L. provides insights into metabolisms of medicinal natural products.</title>
        <authorList>
            <person name="Kim T."/>
        </authorList>
    </citation>
    <scope>NUCLEOTIDE SEQUENCE [LARGE SCALE GENOMIC DNA]</scope>
    <source>
        <strain evidence="2">TK-2024</strain>
        <tissue evidence="2">Old leaves</tissue>
    </source>
</reference>
<dbReference type="InterPro" id="IPR012967">
    <property type="entry name" value="COMT_dimerisation"/>
</dbReference>
<dbReference type="SUPFAM" id="SSF46785">
    <property type="entry name" value="Winged helix' DNA-binding domain"/>
    <property type="match status" value="1"/>
</dbReference>
<dbReference type="PROSITE" id="PS51683">
    <property type="entry name" value="SAM_OMT_II"/>
    <property type="match status" value="1"/>
</dbReference>
<organism evidence="2 3">
    <name type="scientific">Hibiscus sabdariffa</name>
    <name type="common">roselle</name>
    <dbReference type="NCBI Taxonomy" id="183260"/>
    <lineage>
        <taxon>Eukaryota</taxon>
        <taxon>Viridiplantae</taxon>
        <taxon>Streptophyta</taxon>
        <taxon>Embryophyta</taxon>
        <taxon>Tracheophyta</taxon>
        <taxon>Spermatophyta</taxon>
        <taxon>Magnoliopsida</taxon>
        <taxon>eudicotyledons</taxon>
        <taxon>Gunneridae</taxon>
        <taxon>Pentapetalae</taxon>
        <taxon>rosids</taxon>
        <taxon>malvids</taxon>
        <taxon>Malvales</taxon>
        <taxon>Malvaceae</taxon>
        <taxon>Malvoideae</taxon>
        <taxon>Hibiscus</taxon>
    </lineage>
</organism>